<keyword evidence="3" id="KW-1185">Reference proteome</keyword>
<comment type="caution">
    <text evidence="2">The sequence shown here is derived from an EMBL/GenBank/DDBJ whole genome shotgun (WGS) entry which is preliminary data.</text>
</comment>
<evidence type="ECO:0000256" key="1">
    <source>
        <dbReference type="SAM" id="MobiDB-lite"/>
    </source>
</evidence>
<feature type="compositionally biased region" description="Acidic residues" evidence="1">
    <location>
        <begin position="64"/>
        <end position="79"/>
    </location>
</feature>
<feature type="compositionally biased region" description="Basic and acidic residues" evidence="1">
    <location>
        <begin position="23"/>
        <end position="35"/>
    </location>
</feature>
<feature type="compositionally biased region" description="Basic and acidic residues" evidence="1">
    <location>
        <begin position="80"/>
        <end position="108"/>
    </location>
</feature>
<dbReference type="AlphaFoldDB" id="A0A388KHR4"/>
<name>A0A388KHR4_CHABU</name>
<protein>
    <submittedName>
        <fullName evidence="2">Uncharacterized protein</fullName>
    </submittedName>
</protein>
<gene>
    <name evidence="2" type="ORF">CBR_g4425</name>
</gene>
<reference evidence="2 3" key="1">
    <citation type="journal article" date="2018" name="Cell">
        <title>The Chara Genome: Secondary Complexity and Implications for Plant Terrestrialization.</title>
        <authorList>
            <person name="Nishiyama T."/>
            <person name="Sakayama H."/>
            <person name="Vries J.D."/>
            <person name="Buschmann H."/>
            <person name="Saint-Marcoux D."/>
            <person name="Ullrich K.K."/>
            <person name="Haas F.B."/>
            <person name="Vanderstraeten L."/>
            <person name="Becker D."/>
            <person name="Lang D."/>
            <person name="Vosolsobe S."/>
            <person name="Rombauts S."/>
            <person name="Wilhelmsson P.K.I."/>
            <person name="Janitza P."/>
            <person name="Kern R."/>
            <person name="Heyl A."/>
            <person name="Rumpler F."/>
            <person name="Villalobos L.I.A.C."/>
            <person name="Clay J.M."/>
            <person name="Skokan R."/>
            <person name="Toyoda A."/>
            <person name="Suzuki Y."/>
            <person name="Kagoshima H."/>
            <person name="Schijlen E."/>
            <person name="Tajeshwar N."/>
            <person name="Catarino B."/>
            <person name="Hetherington A.J."/>
            <person name="Saltykova A."/>
            <person name="Bonnot C."/>
            <person name="Breuninger H."/>
            <person name="Symeonidi A."/>
            <person name="Radhakrishnan G.V."/>
            <person name="Van Nieuwerburgh F."/>
            <person name="Deforce D."/>
            <person name="Chang C."/>
            <person name="Karol K.G."/>
            <person name="Hedrich R."/>
            <person name="Ulvskov P."/>
            <person name="Glockner G."/>
            <person name="Delwiche C.F."/>
            <person name="Petrasek J."/>
            <person name="Van de Peer Y."/>
            <person name="Friml J."/>
            <person name="Beilby M."/>
            <person name="Dolan L."/>
            <person name="Kohara Y."/>
            <person name="Sugano S."/>
            <person name="Fujiyama A."/>
            <person name="Delaux P.-M."/>
            <person name="Quint M."/>
            <person name="TheiBen G."/>
            <person name="Hagemann M."/>
            <person name="Harholt J."/>
            <person name="Dunand C."/>
            <person name="Zachgo S."/>
            <person name="Langdale J."/>
            <person name="Maumus F."/>
            <person name="Straeten D.V.D."/>
            <person name="Gould S.B."/>
            <person name="Rensing S.A."/>
        </authorList>
    </citation>
    <scope>NUCLEOTIDE SEQUENCE [LARGE SCALE GENOMIC DNA]</scope>
    <source>
        <strain evidence="2 3">S276</strain>
    </source>
</reference>
<dbReference type="Gramene" id="GBG69595">
    <property type="protein sequence ID" value="GBG69595"/>
    <property type="gene ID" value="CBR_g4425"/>
</dbReference>
<evidence type="ECO:0000313" key="2">
    <source>
        <dbReference type="EMBL" id="GBG69595.1"/>
    </source>
</evidence>
<accession>A0A388KHR4</accession>
<dbReference type="Proteomes" id="UP000265515">
    <property type="component" value="Unassembled WGS sequence"/>
</dbReference>
<organism evidence="2 3">
    <name type="scientific">Chara braunii</name>
    <name type="common">Braun's stonewort</name>
    <dbReference type="NCBI Taxonomy" id="69332"/>
    <lineage>
        <taxon>Eukaryota</taxon>
        <taxon>Viridiplantae</taxon>
        <taxon>Streptophyta</taxon>
        <taxon>Charophyceae</taxon>
        <taxon>Charales</taxon>
        <taxon>Characeae</taxon>
        <taxon>Chara</taxon>
    </lineage>
</organism>
<evidence type="ECO:0000313" key="3">
    <source>
        <dbReference type="Proteomes" id="UP000265515"/>
    </source>
</evidence>
<sequence>MVQLALNERGGAENVSQTMGQEQELRKENAARELLEEVDEEYPPLQREGGREGGRGGGRGGGEEKEDTNEEDGDEEGEEEKGMKESELKGAEGKRREEGGTKVWEVEK</sequence>
<dbReference type="EMBL" id="BFEA01000117">
    <property type="protein sequence ID" value="GBG69595.1"/>
    <property type="molecule type" value="Genomic_DNA"/>
</dbReference>
<feature type="region of interest" description="Disordered" evidence="1">
    <location>
        <begin position="1"/>
        <end position="108"/>
    </location>
</feature>
<proteinExistence type="predicted"/>